<comment type="subcellular location">
    <subcellularLocation>
        <location evidence="1">Cell membrane</location>
        <topology evidence="1">Multi-pass membrane protein</topology>
    </subcellularLocation>
</comment>
<evidence type="ECO:0000256" key="2">
    <source>
        <dbReference type="ARBA" id="ARBA00010532"/>
    </source>
</evidence>
<evidence type="ECO:0000256" key="9">
    <source>
        <dbReference type="ARBA" id="ARBA00023180"/>
    </source>
</evidence>
<dbReference type="EnsemblMetazoa" id="G27224.3">
    <property type="protein sequence ID" value="G27224.3:cds"/>
    <property type="gene ID" value="G27224"/>
</dbReference>
<dbReference type="InterPro" id="IPR005428">
    <property type="entry name" value="CD36/SCARB1/SNMP1"/>
</dbReference>
<evidence type="ECO:0000256" key="6">
    <source>
        <dbReference type="ARBA" id="ARBA00023136"/>
    </source>
</evidence>
<dbReference type="Proteomes" id="UP000005408">
    <property type="component" value="Unassembled WGS sequence"/>
</dbReference>
<feature type="transmembrane region" description="Helical" evidence="10">
    <location>
        <begin position="454"/>
        <end position="472"/>
    </location>
</feature>
<reference evidence="11" key="1">
    <citation type="submission" date="2022-08" db="UniProtKB">
        <authorList>
            <consortium name="EnsemblMetazoa"/>
        </authorList>
    </citation>
    <scope>IDENTIFICATION</scope>
    <source>
        <strain evidence="11">05x7-T-G4-1.051#20</strain>
    </source>
</reference>
<keyword evidence="3" id="KW-1003">Cell membrane</keyword>
<dbReference type="Pfam" id="PF01130">
    <property type="entry name" value="CD36"/>
    <property type="match status" value="1"/>
</dbReference>
<keyword evidence="7" id="KW-1015">Disulfide bond</keyword>
<keyword evidence="9" id="KW-0325">Glycoprotein</keyword>
<accession>A0A8W8LB74</accession>
<evidence type="ECO:0000256" key="7">
    <source>
        <dbReference type="ARBA" id="ARBA00023157"/>
    </source>
</evidence>
<dbReference type="PROSITE" id="PS51257">
    <property type="entry name" value="PROKAR_LIPOPROTEIN"/>
    <property type="match status" value="1"/>
</dbReference>
<dbReference type="GO" id="GO:0005737">
    <property type="term" value="C:cytoplasm"/>
    <property type="evidence" value="ECO:0007669"/>
    <property type="project" value="TreeGrafter"/>
</dbReference>
<name>A0A8W8LB74_MAGGI</name>
<evidence type="ECO:0000313" key="12">
    <source>
        <dbReference type="Proteomes" id="UP000005408"/>
    </source>
</evidence>
<dbReference type="EnsemblMetazoa" id="G27224.2">
    <property type="protein sequence ID" value="G27224.2:cds"/>
    <property type="gene ID" value="G27224"/>
</dbReference>
<evidence type="ECO:0000256" key="1">
    <source>
        <dbReference type="ARBA" id="ARBA00004651"/>
    </source>
</evidence>
<comment type="similarity">
    <text evidence="2">Belongs to the CD36 family.</text>
</comment>
<dbReference type="AlphaFoldDB" id="A0A8W8LB74"/>
<evidence type="ECO:0000313" key="11">
    <source>
        <dbReference type="EnsemblMetazoa" id="G27224.3:cds"/>
    </source>
</evidence>
<dbReference type="EnsemblMetazoa" id="G27224.5">
    <property type="protein sequence ID" value="G27224.5:cds"/>
    <property type="gene ID" value="G27224"/>
</dbReference>
<evidence type="ECO:0000256" key="8">
    <source>
        <dbReference type="ARBA" id="ARBA00023170"/>
    </source>
</evidence>
<dbReference type="GO" id="GO:0005044">
    <property type="term" value="F:scavenger receptor activity"/>
    <property type="evidence" value="ECO:0007669"/>
    <property type="project" value="TreeGrafter"/>
</dbReference>
<keyword evidence="8" id="KW-0675">Receptor</keyword>
<dbReference type="GO" id="GO:0005886">
    <property type="term" value="C:plasma membrane"/>
    <property type="evidence" value="ECO:0007669"/>
    <property type="project" value="UniProtKB-SubCell"/>
</dbReference>
<keyword evidence="5 10" id="KW-1133">Transmembrane helix</keyword>
<dbReference type="PRINTS" id="PR01609">
    <property type="entry name" value="CD36FAMILY"/>
</dbReference>
<evidence type="ECO:0008006" key="13">
    <source>
        <dbReference type="Google" id="ProtNLM"/>
    </source>
</evidence>
<dbReference type="PANTHER" id="PTHR11923">
    <property type="entry name" value="SCAVENGER RECEPTOR CLASS B TYPE-1 SR-B1"/>
    <property type="match status" value="1"/>
</dbReference>
<sequence>MVQRMTKCVICLGVFGFIFLITGCVLIPVLNNYIDSQIKETIPLKEGSDTYNTWLNPPVPIYFQIYVLDLQNPIEVVKHGAKPAFTEKGPYTYREHRQKWQISHFENGTLSYRENRSFVFEREKSSGSHEEKFTTVNLIMVTIAEIIRREYSWIQELVELVLDWGDDSNLFMKLSVKEIMWGYEDPLLKKVKAILQKYVNTTTFDDKFGLFYNQNGSDDGLYTIYSGIKSWENFGMIQLWNKESSLKFWTTRQCNMINGSDGTIFPPFEDKGRTLYIFSSDICRSIYTVYQKPVTLKGIDLMRYAVPPKVFLNHTLNPDNQGFCTPKGVCLPSGLLNVSSCRQGAPVIMSQPHFLAADKEMVQDRVIGLVPDPEQHGTILDVEPKTGVVMNAQKRLQLNVYIRNVSHIRDTANIDHIYYPVIWLNESALIDDKSANKFKNQLLMPIKLTKAAEYGLIVLGAFMLICTAALFIKQKVSSKPEDDLVDVNQCNTNSDRHPILN</sequence>
<evidence type="ECO:0000256" key="5">
    <source>
        <dbReference type="ARBA" id="ARBA00022989"/>
    </source>
</evidence>
<protein>
    <recommendedName>
        <fullName evidence="13">Lysosome membrane protein 2</fullName>
    </recommendedName>
</protein>
<keyword evidence="4 10" id="KW-0812">Transmembrane</keyword>
<dbReference type="OMA" id="HATHTVH"/>
<dbReference type="OrthoDB" id="18585at2759"/>
<dbReference type="InterPro" id="IPR002159">
    <property type="entry name" value="CD36_fam"/>
</dbReference>
<evidence type="ECO:0000256" key="3">
    <source>
        <dbReference type="ARBA" id="ARBA00022475"/>
    </source>
</evidence>
<proteinExistence type="inferred from homology"/>
<dbReference type="PRINTS" id="PR01610">
    <property type="entry name" value="CD36ANTIGEN"/>
</dbReference>
<keyword evidence="6 10" id="KW-0472">Membrane</keyword>
<evidence type="ECO:0000256" key="4">
    <source>
        <dbReference type="ARBA" id="ARBA00022692"/>
    </source>
</evidence>
<organism evidence="11 12">
    <name type="scientific">Magallana gigas</name>
    <name type="common">Pacific oyster</name>
    <name type="synonym">Crassostrea gigas</name>
    <dbReference type="NCBI Taxonomy" id="29159"/>
    <lineage>
        <taxon>Eukaryota</taxon>
        <taxon>Metazoa</taxon>
        <taxon>Spiralia</taxon>
        <taxon>Lophotrochozoa</taxon>
        <taxon>Mollusca</taxon>
        <taxon>Bivalvia</taxon>
        <taxon>Autobranchia</taxon>
        <taxon>Pteriomorphia</taxon>
        <taxon>Ostreida</taxon>
        <taxon>Ostreoidea</taxon>
        <taxon>Ostreidae</taxon>
        <taxon>Magallana</taxon>
    </lineage>
</organism>
<evidence type="ECO:0000256" key="10">
    <source>
        <dbReference type="SAM" id="Phobius"/>
    </source>
</evidence>
<dbReference type="PANTHER" id="PTHR11923:SF51">
    <property type="entry name" value="LYSOSOME MEMBRANE PROTEIN 2"/>
    <property type="match status" value="1"/>
</dbReference>
<keyword evidence="12" id="KW-1185">Reference proteome</keyword>